<sequence length="100" mass="11063">MITAMDSNNPKRIYPASNILHISSASTQFPIVSSKDTSASIPSNSANITHQQQEHSNIVGTTRAKKFSWVKRLINNNNSPNNELVIVTPPNHQKKLIKSN</sequence>
<comment type="caution">
    <text evidence="2">The sequence shown here is derived from an EMBL/GenBank/DDBJ whole genome shotgun (WGS) entry which is preliminary data.</text>
</comment>
<dbReference type="EMBL" id="PUHW01000003">
    <property type="protein sequence ID" value="KAG0691276.1"/>
    <property type="molecule type" value="Genomic_DNA"/>
</dbReference>
<dbReference type="AlphaFoldDB" id="A0A9P7BHG1"/>
<dbReference type="Proteomes" id="UP000697127">
    <property type="component" value="Unassembled WGS sequence"/>
</dbReference>
<keyword evidence="3" id="KW-1185">Reference proteome</keyword>
<evidence type="ECO:0000313" key="2">
    <source>
        <dbReference type="EMBL" id="KAG0691276.1"/>
    </source>
</evidence>
<accession>A0A9P7BHG1</accession>
<gene>
    <name evidence="2" type="ORF">C6P40_002667</name>
</gene>
<evidence type="ECO:0000313" key="3">
    <source>
        <dbReference type="Proteomes" id="UP000697127"/>
    </source>
</evidence>
<feature type="non-terminal residue" evidence="2">
    <location>
        <position position="100"/>
    </location>
</feature>
<feature type="region of interest" description="Disordered" evidence="1">
    <location>
        <begin position="35"/>
        <end position="58"/>
    </location>
</feature>
<organism evidence="2 3">
    <name type="scientific">Pichia californica</name>
    <dbReference type="NCBI Taxonomy" id="460514"/>
    <lineage>
        <taxon>Eukaryota</taxon>
        <taxon>Fungi</taxon>
        <taxon>Dikarya</taxon>
        <taxon>Ascomycota</taxon>
        <taxon>Saccharomycotina</taxon>
        <taxon>Pichiomycetes</taxon>
        <taxon>Pichiales</taxon>
        <taxon>Pichiaceae</taxon>
        <taxon>Pichia</taxon>
    </lineage>
</organism>
<proteinExistence type="predicted"/>
<protein>
    <submittedName>
        <fullName evidence="2">Uncharacterized protein</fullName>
    </submittedName>
</protein>
<name>A0A9P7BHG1_9ASCO</name>
<reference evidence="2" key="1">
    <citation type="submission" date="2020-11" db="EMBL/GenBank/DDBJ databases">
        <title>Kefir isolates.</title>
        <authorList>
            <person name="Marcisauskas S."/>
            <person name="Kim Y."/>
            <person name="Blasche S."/>
        </authorList>
    </citation>
    <scope>NUCLEOTIDE SEQUENCE</scope>
    <source>
        <strain evidence="2">Olga-1</strain>
    </source>
</reference>
<evidence type="ECO:0000256" key="1">
    <source>
        <dbReference type="SAM" id="MobiDB-lite"/>
    </source>
</evidence>